<proteinExistence type="predicted"/>
<organism evidence="2">
    <name type="scientific">Menopon gallinae</name>
    <name type="common">poultry shaft louse</name>
    <dbReference type="NCBI Taxonomy" id="328185"/>
    <lineage>
        <taxon>Eukaryota</taxon>
        <taxon>Metazoa</taxon>
        <taxon>Ecdysozoa</taxon>
        <taxon>Arthropoda</taxon>
        <taxon>Hexapoda</taxon>
        <taxon>Insecta</taxon>
        <taxon>Pterygota</taxon>
        <taxon>Neoptera</taxon>
        <taxon>Paraneoptera</taxon>
        <taxon>Psocodea</taxon>
        <taxon>Troctomorpha</taxon>
        <taxon>Phthiraptera</taxon>
        <taxon>Amblycera</taxon>
        <taxon>Menoponidae</taxon>
        <taxon>Menopon</taxon>
    </lineage>
</organism>
<sequence length="232" mass="26482">MTSITGQGEITSPLTEIVNRKVKCDSDNDNSVLKHSRAARMGSEESSGAGEARCHGRSYRERRRKKRHQRKSSDVIRGSLKDMRIEGSHRRSSVAPVFFWTSVFLLSLTCGIQCITEEQIRHERSPTDVQAYSPADLQALSIIRELFQRRQQQQQQQSSLSQMSNNGDGLSENSPDYEKLPLPLLLQALLTGYNDDSKEDVKRGSYMALCHFKICNMGRKRNGLKFVQRYRK</sequence>
<feature type="compositionally biased region" description="Basic residues" evidence="1">
    <location>
        <begin position="55"/>
        <end position="70"/>
    </location>
</feature>
<evidence type="ECO:0000313" key="2">
    <source>
        <dbReference type="EMBL" id="KAL0268681.1"/>
    </source>
</evidence>
<feature type="compositionally biased region" description="Low complexity" evidence="1">
    <location>
        <begin position="153"/>
        <end position="162"/>
    </location>
</feature>
<reference evidence="2" key="1">
    <citation type="journal article" date="2024" name="Gigascience">
        <title>Chromosome-level genome of the poultry shaft louse Menopon gallinae provides insight into the host-switching and adaptive evolution of parasitic lice.</title>
        <authorList>
            <person name="Xu Y."/>
            <person name="Ma L."/>
            <person name="Liu S."/>
            <person name="Liang Y."/>
            <person name="Liu Q."/>
            <person name="He Z."/>
            <person name="Tian L."/>
            <person name="Duan Y."/>
            <person name="Cai W."/>
            <person name="Li H."/>
            <person name="Song F."/>
        </authorList>
    </citation>
    <scope>NUCLEOTIDE SEQUENCE</scope>
    <source>
        <strain evidence="2">Cailab_2023a</strain>
    </source>
</reference>
<accession>A0AAW2HFR2</accession>
<feature type="region of interest" description="Disordered" evidence="1">
    <location>
        <begin position="26"/>
        <end position="79"/>
    </location>
</feature>
<dbReference type="EMBL" id="JARGDH010000005">
    <property type="protein sequence ID" value="KAL0268681.1"/>
    <property type="molecule type" value="Genomic_DNA"/>
</dbReference>
<feature type="compositionally biased region" description="Polar residues" evidence="1">
    <location>
        <begin position="163"/>
        <end position="173"/>
    </location>
</feature>
<name>A0AAW2HFR2_9NEOP</name>
<gene>
    <name evidence="2" type="ORF">PYX00_010523</name>
</gene>
<protein>
    <submittedName>
        <fullName evidence="2">Uncharacterized protein</fullName>
    </submittedName>
</protein>
<feature type="region of interest" description="Disordered" evidence="1">
    <location>
        <begin position="153"/>
        <end position="173"/>
    </location>
</feature>
<dbReference type="AlphaFoldDB" id="A0AAW2HFR2"/>
<comment type="caution">
    <text evidence="2">The sequence shown here is derived from an EMBL/GenBank/DDBJ whole genome shotgun (WGS) entry which is preliminary data.</text>
</comment>
<evidence type="ECO:0000256" key="1">
    <source>
        <dbReference type="SAM" id="MobiDB-lite"/>
    </source>
</evidence>